<gene>
    <name evidence="10" type="ORF">PILCRDRAFT_813188</name>
</gene>
<comment type="similarity">
    <text evidence="1 7">Belongs to the NDK family.</text>
</comment>
<feature type="compositionally biased region" description="Polar residues" evidence="8">
    <location>
        <begin position="191"/>
        <end position="216"/>
    </location>
</feature>
<dbReference type="STRING" id="765440.A0A0C3GF26"/>
<dbReference type="SMART" id="SM00562">
    <property type="entry name" value="NDK"/>
    <property type="match status" value="1"/>
</dbReference>
<dbReference type="GO" id="GO:0005524">
    <property type="term" value="F:ATP binding"/>
    <property type="evidence" value="ECO:0007669"/>
    <property type="project" value="UniProtKB-KW"/>
</dbReference>
<proteinExistence type="inferred from homology"/>
<organism evidence="10 11">
    <name type="scientific">Piloderma croceum (strain F 1598)</name>
    <dbReference type="NCBI Taxonomy" id="765440"/>
    <lineage>
        <taxon>Eukaryota</taxon>
        <taxon>Fungi</taxon>
        <taxon>Dikarya</taxon>
        <taxon>Basidiomycota</taxon>
        <taxon>Agaricomycotina</taxon>
        <taxon>Agaricomycetes</taxon>
        <taxon>Agaricomycetidae</taxon>
        <taxon>Atheliales</taxon>
        <taxon>Atheliaceae</taxon>
        <taxon>Piloderma</taxon>
    </lineage>
</organism>
<dbReference type="Gene3D" id="3.30.70.141">
    <property type="entry name" value="Nucleoside diphosphate kinase-like domain"/>
    <property type="match status" value="1"/>
</dbReference>
<evidence type="ECO:0000256" key="6">
    <source>
        <dbReference type="ARBA" id="ARBA00022840"/>
    </source>
</evidence>
<dbReference type="EMBL" id="KN832975">
    <property type="protein sequence ID" value="KIM89251.1"/>
    <property type="molecule type" value="Genomic_DNA"/>
</dbReference>
<dbReference type="GO" id="GO:0016301">
    <property type="term" value="F:kinase activity"/>
    <property type="evidence" value="ECO:0007669"/>
    <property type="project" value="UniProtKB-KW"/>
</dbReference>
<reference evidence="10 11" key="1">
    <citation type="submission" date="2014-04" db="EMBL/GenBank/DDBJ databases">
        <authorList>
            <consortium name="DOE Joint Genome Institute"/>
            <person name="Kuo A."/>
            <person name="Tarkka M."/>
            <person name="Buscot F."/>
            <person name="Kohler A."/>
            <person name="Nagy L.G."/>
            <person name="Floudas D."/>
            <person name="Copeland A."/>
            <person name="Barry K.W."/>
            <person name="Cichocki N."/>
            <person name="Veneault-Fourrey C."/>
            <person name="LaButti K."/>
            <person name="Lindquist E.A."/>
            <person name="Lipzen A."/>
            <person name="Lundell T."/>
            <person name="Morin E."/>
            <person name="Murat C."/>
            <person name="Sun H."/>
            <person name="Tunlid A."/>
            <person name="Henrissat B."/>
            <person name="Grigoriev I.V."/>
            <person name="Hibbett D.S."/>
            <person name="Martin F."/>
            <person name="Nordberg H.P."/>
            <person name="Cantor M.N."/>
            <person name="Hua S.X."/>
        </authorList>
    </citation>
    <scope>NUCLEOTIDE SEQUENCE [LARGE SCALE GENOMIC DNA]</scope>
    <source>
        <strain evidence="10 11">F 1598</strain>
    </source>
</reference>
<keyword evidence="4" id="KW-0547">Nucleotide-binding</keyword>
<dbReference type="SUPFAM" id="SSF54919">
    <property type="entry name" value="Nucleoside diphosphate kinase, NDK"/>
    <property type="match status" value="1"/>
</dbReference>
<evidence type="ECO:0000256" key="4">
    <source>
        <dbReference type="ARBA" id="ARBA00022741"/>
    </source>
</evidence>
<accession>A0A0C3GF26</accession>
<reference evidence="11" key="2">
    <citation type="submission" date="2015-01" db="EMBL/GenBank/DDBJ databases">
        <title>Evolutionary Origins and Diversification of the Mycorrhizal Mutualists.</title>
        <authorList>
            <consortium name="DOE Joint Genome Institute"/>
            <consortium name="Mycorrhizal Genomics Consortium"/>
            <person name="Kohler A."/>
            <person name="Kuo A."/>
            <person name="Nagy L.G."/>
            <person name="Floudas D."/>
            <person name="Copeland A."/>
            <person name="Barry K.W."/>
            <person name="Cichocki N."/>
            <person name="Veneault-Fourrey C."/>
            <person name="LaButti K."/>
            <person name="Lindquist E.A."/>
            <person name="Lipzen A."/>
            <person name="Lundell T."/>
            <person name="Morin E."/>
            <person name="Murat C."/>
            <person name="Riley R."/>
            <person name="Ohm R."/>
            <person name="Sun H."/>
            <person name="Tunlid A."/>
            <person name="Henrissat B."/>
            <person name="Grigoriev I.V."/>
            <person name="Hibbett D.S."/>
            <person name="Martin F."/>
        </authorList>
    </citation>
    <scope>NUCLEOTIDE SEQUENCE [LARGE SCALE GENOMIC DNA]</scope>
    <source>
        <strain evidence="11">F 1598</strain>
    </source>
</reference>
<dbReference type="OrthoDB" id="2162449at2759"/>
<evidence type="ECO:0000313" key="10">
    <source>
        <dbReference type="EMBL" id="KIM89251.1"/>
    </source>
</evidence>
<evidence type="ECO:0000313" key="11">
    <source>
        <dbReference type="Proteomes" id="UP000054166"/>
    </source>
</evidence>
<feature type="region of interest" description="Disordered" evidence="8">
    <location>
        <begin position="315"/>
        <end position="460"/>
    </location>
</feature>
<keyword evidence="3" id="KW-0808">Transferase</keyword>
<dbReference type="InParanoid" id="A0A0C3GF26"/>
<feature type="compositionally biased region" description="Low complexity" evidence="8">
    <location>
        <begin position="399"/>
        <end position="415"/>
    </location>
</feature>
<sequence length="460" mass="49046">MLSRSPSPGADVEYDEVEEPPAPISTRTVAIIKNHALAYRFDIEPRILEASFEIVKERQMEFDTETDPETLYELFGEDAGSLAEGPVWVYVLERRRAVEVWNTLMGDRDPAVARENTPHSLRALYGLSREQNGLMGSPDIQTAEVQIASLFASSPVYPTHDLPDDLSSPSVSTQFAPGSLASSIMASLQRTTSDGYSPSSATNPSTAGGRSSSRLNANGKPVFRARALPATTIVPDIAPRTTKAAALRAGIILDSSPKAPKVAPTKAQQIQAFMDVPGHKRSTSIAVASTAAPTIAPRMTKAAALRLGIKPAPKVVKQASTNPINSHTFDGVPGHKRRETISVLSTKPPTVGPRQNRSAALRAEKDKPPPTSFQFKQPVGRAPSRTGSVSRPSSAQAIRSPTTPRSPSSASSDAPPKLKPRLSSLQAPTIAPRPNRSAQLRAAQKEATSGKKPVSRSLTA</sequence>
<evidence type="ECO:0000256" key="5">
    <source>
        <dbReference type="ARBA" id="ARBA00022777"/>
    </source>
</evidence>
<feature type="region of interest" description="Disordered" evidence="8">
    <location>
        <begin position="191"/>
        <end position="217"/>
    </location>
</feature>
<protein>
    <recommendedName>
        <fullName evidence="2">Nucleoside diphosphate kinase</fullName>
    </recommendedName>
</protein>
<evidence type="ECO:0000256" key="7">
    <source>
        <dbReference type="PROSITE-ProRule" id="PRU00706"/>
    </source>
</evidence>
<dbReference type="Proteomes" id="UP000054166">
    <property type="component" value="Unassembled WGS sequence"/>
</dbReference>
<dbReference type="HOGENOM" id="CLU_025149_0_0_1"/>
<keyword evidence="11" id="KW-1185">Reference proteome</keyword>
<evidence type="ECO:0000256" key="8">
    <source>
        <dbReference type="SAM" id="MobiDB-lite"/>
    </source>
</evidence>
<feature type="domain" description="Nucleoside diphosphate kinase-like" evidence="9">
    <location>
        <begin position="25"/>
        <end position="158"/>
    </location>
</feature>
<dbReference type="Pfam" id="PF00334">
    <property type="entry name" value="NDK"/>
    <property type="match status" value="1"/>
</dbReference>
<evidence type="ECO:0000259" key="9">
    <source>
        <dbReference type="SMART" id="SM00562"/>
    </source>
</evidence>
<dbReference type="AlphaFoldDB" id="A0A0C3GF26"/>
<dbReference type="PROSITE" id="PS51374">
    <property type="entry name" value="NDPK_LIKE"/>
    <property type="match status" value="1"/>
</dbReference>
<feature type="compositionally biased region" description="Polar residues" evidence="8">
    <location>
        <begin position="385"/>
        <end position="397"/>
    </location>
</feature>
<evidence type="ECO:0000256" key="1">
    <source>
        <dbReference type="ARBA" id="ARBA00008142"/>
    </source>
</evidence>
<evidence type="ECO:0000256" key="2">
    <source>
        <dbReference type="ARBA" id="ARBA00017632"/>
    </source>
</evidence>
<keyword evidence="6" id="KW-0067">ATP-binding</keyword>
<comment type="caution">
    <text evidence="7">Lacks conserved residue(s) required for the propagation of feature annotation.</text>
</comment>
<feature type="compositionally biased region" description="Polar residues" evidence="8">
    <location>
        <begin position="318"/>
        <end position="328"/>
    </location>
</feature>
<dbReference type="PANTHER" id="PTHR46161">
    <property type="entry name" value="NUCLEOSIDE DIPHOSPHATE KINASE"/>
    <property type="match status" value="1"/>
</dbReference>
<dbReference type="InterPro" id="IPR036850">
    <property type="entry name" value="NDK-like_dom_sf"/>
</dbReference>
<evidence type="ECO:0000256" key="3">
    <source>
        <dbReference type="ARBA" id="ARBA00022679"/>
    </source>
</evidence>
<dbReference type="InterPro" id="IPR034907">
    <property type="entry name" value="NDK-like_dom"/>
</dbReference>
<feature type="compositionally biased region" description="Polar residues" evidence="8">
    <location>
        <begin position="342"/>
        <end position="358"/>
    </location>
</feature>
<dbReference type="PANTHER" id="PTHR46161:SF3">
    <property type="entry name" value="NUCLEOSIDE DIPHOSPHATE KINASE DDB_G0292928-RELATED"/>
    <property type="match status" value="1"/>
</dbReference>
<keyword evidence="5" id="KW-0418">Kinase</keyword>
<name>A0A0C3GF26_PILCF</name>